<dbReference type="Gene3D" id="3.90.226.10">
    <property type="entry name" value="2-enoyl-CoA Hydratase, Chain A, domain 1"/>
    <property type="match status" value="1"/>
</dbReference>
<comment type="caution">
    <text evidence="3">The sequence shown here is derived from an EMBL/GenBank/DDBJ whole genome shotgun (WGS) entry which is preliminary data.</text>
</comment>
<evidence type="ECO:0000313" key="4">
    <source>
        <dbReference type="Proteomes" id="UP001169027"/>
    </source>
</evidence>
<organism evidence="3 4">
    <name type="scientific">Variovorax ginsengisoli</name>
    <dbReference type="NCBI Taxonomy" id="363844"/>
    <lineage>
        <taxon>Bacteria</taxon>
        <taxon>Pseudomonadati</taxon>
        <taxon>Pseudomonadota</taxon>
        <taxon>Betaproteobacteria</taxon>
        <taxon>Burkholderiales</taxon>
        <taxon>Comamonadaceae</taxon>
        <taxon>Variovorax</taxon>
    </lineage>
</organism>
<dbReference type="PROSITE" id="PS00166">
    <property type="entry name" value="ENOYL_COA_HYDRATASE"/>
    <property type="match status" value="1"/>
</dbReference>
<accession>A0ABT8SFE9</accession>
<dbReference type="InterPro" id="IPR029045">
    <property type="entry name" value="ClpP/crotonase-like_dom_sf"/>
</dbReference>
<dbReference type="CDD" id="cd06558">
    <property type="entry name" value="crotonase-like"/>
    <property type="match status" value="1"/>
</dbReference>
<dbReference type="EMBL" id="JAUKVY010000042">
    <property type="protein sequence ID" value="MDO1537515.1"/>
    <property type="molecule type" value="Genomic_DNA"/>
</dbReference>
<dbReference type="Pfam" id="PF00378">
    <property type="entry name" value="ECH_1"/>
    <property type="match status" value="1"/>
</dbReference>
<dbReference type="RefSeq" id="WP_301815964.1">
    <property type="nucleotide sequence ID" value="NZ_JAUJZH010000042.1"/>
</dbReference>
<evidence type="ECO:0000256" key="2">
    <source>
        <dbReference type="RuleBase" id="RU003707"/>
    </source>
</evidence>
<keyword evidence="4" id="KW-1185">Reference proteome</keyword>
<sequence length="259" mass="27776">MNAPFRYEITDQVATLTLDHPATRNALGPEVRDALADAIRDIQRRSEVRAVVLTGASGHFCSGGDLRNIAGAGLDNQGWHGRMHGVHEWLRALIMLDRPVISAVDGAAFGAGFGLALAADYVIGTPRTRMCVSFLRVGLVPDFGLFYTLPRIVGPQRAKELMLSAREVGADEALRLGLLAELQPPDQLQARARAVAASFVNASPMAVSLVKRAVACGGDLTTQLELEANAQSLAMGSTGHRDAVQDFLAKRPARFQWPA</sequence>
<gene>
    <name evidence="3" type="ORF">Q2T77_35270</name>
</gene>
<protein>
    <submittedName>
        <fullName evidence="3">Enoyl-CoA hydratase/isomerase family protein</fullName>
    </submittedName>
</protein>
<name>A0ABT8SFE9_9BURK</name>
<evidence type="ECO:0000256" key="1">
    <source>
        <dbReference type="ARBA" id="ARBA00005254"/>
    </source>
</evidence>
<dbReference type="InterPro" id="IPR014748">
    <property type="entry name" value="Enoyl-CoA_hydra_C"/>
</dbReference>
<proteinExistence type="inferred from homology"/>
<dbReference type="PANTHER" id="PTHR43459">
    <property type="entry name" value="ENOYL-COA HYDRATASE"/>
    <property type="match status" value="1"/>
</dbReference>
<reference evidence="3" key="1">
    <citation type="submission" date="2023-06" db="EMBL/GenBank/DDBJ databases">
        <authorList>
            <person name="Jiang Y."/>
            <person name="Liu Q."/>
        </authorList>
    </citation>
    <scope>NUCLEOTIDE SEQUENCE</scope>
    <source>
        <strain evidence="3">CGMCC 1.12090</strain>
    </source>
</reference>
<dbReference type="Gene3D" id="1.10.12.10">
    <property type="entry name" value="Lyase 2-enoyl-coa Hydratase, Chain A, domain 2"/>
    <property type="match status" value="1"/>
</dbReference>
<evidence type="ECO:0000313" key="3">
    <source>
        <dbReference type="EMBL" id="MDO1537515.1"/>
    </source>
</evidence>
<dbReference type="InterPro" id="IPR018376">
    <property type="entry name" value="Enoyl-CoA_hyd/isom_CS"/>
</dbReference>
<dbReference type="PANTHER" id="PTHR43459:SF1">
    <property type="entry name" value="EG:BACN32G11.4 PROTEIN"/>
    <property type="match status" value="1"/>
</dbReference>
<dbReference type="SUPFAM" id="SSF52096">
    <property type="entry name" value="ClpP/crotonase"/>
    <property type="match status" value="1"/>
</dbReference>
<dbReference type="InterPro" id="IPR001753">
    <property type="entry name" value="Enoyl-CoA_hydra/iso"/>
</dbReference>
<dbReference type="Proteomes" id="UP001169027">
    <property type="component" value="Unassembled WGS sequence"/>
</dbReference>
<comment type="similarity">
    <text evidence="1 2">Belongs to the enoyl-CoA hydratase/isomerase family.</text>
</comment>